<dbReference type="GO" id="GO:0006310">
    <property type="term" value="P:DNA recombination"/>
    <property type="evidence" value="ECO:0007669"/>
    <property type="project" value="UniProtKB-KW"/>
</dbReference>
<keyword evidence="1" id="KW-0233">DNA recombination</keyword>
<organism evidence="3 4">
    <name type="scientific">Gigaspora rosea</name>
    <dbReference type="NCBI Taxonomy" id="44941"/>
    <lineage>
        <taxon>Eukaryota</taxon>
        <taxon>Fungi</taxon>
        <taxon>Fungi incertae sedis</taxon>
        <taxon>Mucoromycota</taxon>
        <taxon>Glomeromycotina</taxon>
        <taxon>Glomeromycetes</taxon>
        <taxon>Diversisporales</taxon>
        <taxon>Gigasporaceae</taxon>
        <taxon>Gigaspora</taxon>
    </lineage>
</organism>
<evidence type="ECO:0000313" key="4">
    <source>
        <dbReference type="Proteomes" id="UP000266673"/>
    </source>
</evidence>
<comment type="caution">
    <text evidence="3">The sequence shown here is derived from an EMBL/GenBank/DDBJ whole genome shotgun (WGS) entry which is preliminary data.</text>
</comment>
<evidence type="ECO:0008006" key="5">
    <source>
        <dbReference type="Google" id="ProtNLM"/>
    </source>
</evidence>
<dbReference type="EMBL" id="QKWP01000628">
    <property type="protein sequence ID" value="RIB17129.1"/>
    <property type="molecule type" value="Genomic_DNA"/>
</dbReference>
<accession>A0A397V880</accession>
<dbReference type="Proteomes" id="UP000266673">
    <property type="component" value="Unassembled WGS sequence"/>
</dbReference>
<dbReference type="GO" id="GO:0015074">
    <property type="term" value="P:DNA integration"/>
    <property type="evidence" value="ECO:0007669"/>
    <property type="project" value="InterPro"/>
</dbReference>
<gene>
    <name evidence="3" type="ORF">C2G38_1457192</name>
</gene>
<name>A0A397V880_9GLOM</name>
<dbReference type="GO" id="GO:0003677">
    <property type="term" value="F:DNA binding"/>
    <property type="evidence" value="ECO:0007669"/>
    <property type="project" value="InterPro"/>
</dbReference>
<feature type="region of interest" description="Disordered" evidence="2">
    <location>
        <begin position="80"/>
        <end position="117"/>
    </location>
</feature>
<dbReference type="STRING" id="44941.A0A397V880"/>
<feature type="compositionally biased region" description="Low complexity" evidence="2">
    <location>
        <begin position="85"/>
        <end position="117"/>
    </location>
</feature>
<evidence type="ECO:0000313" key="3">
    <source>
        <dbReference type="EMBL" id="RIB17129.1"/>
    </source>
</evidence>
<dbReference type="InterPro" id="IPR011010">
    <property type="entry name" value="DNA_brk_join_enz"/>
</dbReference>
<proteinExistence type="predicted"/>
<evidence type="ECO:0000256" key="2">
    <source>
        <dbReference type="SAM" id="MobiDB-lite"/>
    </source>
</evidence>
<sequence>MKSICKSVGIEIQGRDIVNHSGLTTPITSLYQAGVPLITSMAITGHKSESSFRIYSRPSDKQKEEALSFLIGTAGNLPLNKNKESASTSRLSSSQESASTLLQESESLQDSESYQDSKSFQELEELESFQESASFSESASFQKTSLFQKATSFQKMASLSISDDICTPLKSTTRPNLPLHSNAFIKNPILGGMRRLKKNKTPTIINNYYNITADSITFNQ</sequence>
<keyword evidence="4" id="KW-1185">Reference proteome</keyword>
<evidence type="ECO:0000256" key="1">
    <source>
        <dbReference type="ARBA" id="ARBA00023172"/>
    </source>
</evidence>
<dbReference type="AlphaFoldDB" id="A0A397V880"/>
<reference evidence="3 4" key="1">
    <citation type="submission" date="2018-06" db="EMBL/GenBank/DDBJ databases">
        <title>Comparative genomics reveals the genomic features of Rhizophagus irregularis, R. cerebriforme, R. diaphanum and Gigaspora rosea, and their symbiotic lifestyle signature.</title>
        <authorList>
            <person name="Morin E."/>
            <person name="San Clemente H."/>
            <person name="Chen E.C.H."/>
            <person name="De La Providencia I."/>
            <person name="Hainaut M."/>
            <person name="Kuo A."/>
            <person name="Kohler A."/>
            <person name="Murat C."/>
            <person name="Tang N."/>
            <person name="Roy S."/>
            <person name="Loubradou J."/>
            <person name="Henrissat B."/>
            <person name="Grigoriev I.V."/>
            <person name="Corradi N."/>
            <person name="Roux C."/>
            <person name="Martin F.M."/>
        </authorList>
    </citation>
    <scope>NUCLEOTIDE SEQUENCE [LARGE SCALE GENOMIC DNA]</scope>
    <source>
        <strain evidence="3 4">DAOM 194757</strain>
    </source>
</reference>
<dbReference type="SUPFAM" id="SSF56349">
    <property type="entry name" value="DNA breaking-rejoining enzymes"/>
    <property type="match status" value="1"/>
</dbReference>
<protein>
    <recommendedName>
        <fullName evidence="5">Tyr recombinase domain-containing protein</fullName>
    </recommendedName>
</protein>
<dbReference type="Gene3D" id="1.10.443.10">
    <property type="entry name" value="Intergrase catalytic core"/>
    <property type="match status" value="1"/>
</dbReference>
<dbReference type="OrthoDB" id="2441335at2759"/>
<dbReference type="InterPro" id="IPR013762">
    <property type="entry name" value="Integrase-like_cat_sf"/>
</dbReference>